<protein>
    <submittedName>
        <fullName evidence="4">Mediator of RNA polymerase II transcription subunit 7</fullName>
    </submittedName>
</protein>
<dbReference type="STRING" id="387005.A0A183HT15"/>
<name>A0A183HT15_9BILA</name>
<dbReference type="Gene3D" id="3.40.390.10">
    <property type="entry name" value="Collagenase (Catalytic Domain)"/>
    <property type="match status" value="1"/>
</dbReference>
<dbReference type="InterPro" id="IPR024079">
    <property type="entry name" value="MetalloPept_cat_dom_sf"/>
</dbReference>
<dbReference type="Proteomes" id="UP000267606">
    <property type="component" value="Unassembled WGS sequence"/>
</dbReference>
<gene>
    <name evidence="2" type="ORF">OFLC_LOCUS10632</name>
</gene>
<accession>A0A183HT15</accession>
<dbReference type="WBParaSite" id="OFLC_0001062701-mRNA-1">
    <property type="protein sequence ID" value="OFLC_0001062701-mRNA-1"/>
    <property type="gene ID" value="OFLC_0001062701"/>
</dbReference>
<reference evidence="4" key="1">
    <citation type="submission" date="2016-06" db="UniProtKB">
        <authorList>
            <consortium name="WormBaseParasite"/>
        </authorList>
    </citation>
    <scope>IDENTIFICATION</scope>
</reference>
<organism evidence="4">
    <name type="scientific">Onchocerca flexuosa</name>
    <dbReference type="NCBI Taxonomy" id="387005"/>
    <lineage>
        <taxon>Eukaryota</taxon>
        <taxon>Metazoa</taxon>
        <taxon>Ecdysozoa</taxon>
        <taxon>Nematoda</taxon>
        <taxon>Chromadorea</taxon>
        <taxon>Rhabditida</taxon>
        <taxon>Spirurina</taxon>
        <taxon>Spiruromorpha</taxon>
        <taxon>Filarioidea</taxon>
        <taxon>Onchocercidae</taxon>
        <taxon>Onchocerca</taxon>
    </lineage>
</organism>
<dbReference type="AlphaFoldDB" id="A0A183HT15"/>
<dbReference type="GO" id="GO:0008237">
    <property type="term" value="F:metallopeptidase activity"/>
    <property type="evidence" value="ECO:0007669"/>
    <property type="project" value="InterPro"/>
</dbReference>
<feature type="region of interest" description="Disordered" evidence="1">
    <location>
        <begin position="1"/>
        <end position="25"/>
    </location>
</feature>
<dbReference type="SUPFAM" id="SSF55486">
    <property type="entry name" value="Metalloproteases ('zincins'), catalytic domain"/>
    <property type="match status" value="1"/>
</dbReference>
<evidence type="ECO:0000313" key="4">
    <source>
        <dbReference type="WBParaSite" id="OFLC_0001062701-mRNA-1"/>
    </source>
</evidence>
<evidence type="ECO:0000313" key="2">
    <source>
        <dbReference type="EMBL" id="VDO70080.1"/>
    </source>
</evidence>
<evidence type="ECO:0000256" key="1">
    <source>
        <dbReference type="SAM" id="MobiDB-lite"/>
    </source>
</evidence>
<proteinExistence type="predicted"/>
<evidence type="ECO:0000313" key="3">
    <source>
        <dbReference type="Proteomes" id="UP000267606"/>
    </source>
</evidence>
<dbReference type="EMBL" id="UZAJ01014380">
    <property type="protein sequence ID" value="VDO70080.1"/>
    <property type="molecule type" value="Genomic_DNA"/>
</dbReference>
<keyword evidence="3" id="KW-1185">Reference proteome</keyword>
<reference evidence="2 3" key="2">
    <citation type="submission" date="2018-11" db="EMBL/GenBank/DDBJ databases">
        <authorList>
            <consortium name="Pathogen Informatics"/>
        </authorList>
    </citation>
    <scope>NUCLEOTIDE SEQUENCE [LARGE SCALE GENOMIC DNA]</scope>
</reference>
<sequence>MSNITDQYETDEKIPRRSRREPAVWGEPAPDYSGVQLNDYIHFLHTLIFVDSKITNHYNSNMDNLKKNVMKLVQEANNYFYQINVRIIVVDILQTHCNNLSLYSFEEFRSRR</sequence>